<dbReference type="PANTHER" id="PTHR44942">
    <property type="entry name" value="METHYLTRANSF_11 DOMAIN-CONTAINING PROTEIN"/>
    <property type="match status" value="1"/>
</dbReference>
<dbReference type="Gene3D" id="3.40.50.150">
    <property type="entry name" value="Vaccinia Virus protein VP39"/>
    <property type="match status" value="1"/>
</dbReference>
<reference evidence="5" key="1">
    <citation type="journal article" date="2014" name="Int. J. Syst. Evol. Microbiol.">
        <title>Complete genome of a new Firmicutes species belonging to the dominant human colonic microbiota ('Ruminococcus bicirculans') reveals two chromosomes and a selective capacity to utilize plant glucans.</title>
        <authorList>
            <consortium name="NISC Comparative Sequencing Program"/>
            <person name="Wegmann U."/>
            <person name="Louis P."/>
            <person name="Goesmann A."/>
            <person name="Henrissat B."/>
            <person name="Duncan S.H."/>
            <person name="Flint H.J."/>
        </authorList>
    </citation>
    <scope>NUCLEOTIDE SEQUENCE</scope>
    <source>
        <strain evidence="5">NBRC 107169</strain>
    </source>
</reference>
<keyword evidence="2" id="KW-0489">Methyltransferase</keyword>
<proteinExistence type="inferred from homology"/>
<protein>
    <recommendedName>
        <fullName evidence="4">Methyltransferase type 11 domain-containing protein</fullName>
    </recommendedName>
</protein>
<dbReference type="RefSeq" id="WP_284361809.1">
    <property type="nucleotide sequence ID" value="NZ_BSNI01000001.1"/>
</dbReference>
<dbReference type="Proteomes" id="UP001161405">
    <property type="component" value="Unassembled WGS sequence"/>
</dbReference>
<comment type="caution">
    <text evidence="5">The sequence shown here is derived from an EMBL/GenBank/DDBJ whole genome shotgun (WGS) entry which is preliminary data.</text>
</comment>
<evidence type="ECO:0000313" key="5">
    <source>
        <dbReference type="EMBL" id="GLQ16272.1"/>
    </source>
</evidence>
<evidence type="ECO:0000259" key="4">
    <source>
        <dbReference type="Pfam" id="PF08241"/>
    </source>
</evidence>
<evidence type="ECO:0000256" key="2">
    <source>
        <dbReference type="ARBA" id="ARBA00022603"/>
    </source>
</evidence>
<evidence type="ECO:0000313" key="6">
    <source>
        <dbReference type="Proteomes" id="UP001161405"/>
    </source>
</evidence>
<dbReference type="SUPFAM" id="SSF53335">
    <property type="entry name" value="S-adenosyl-L-methionine-dependent methyltransferases"/>
    <property type="match status" value="1"/>
</dbReference>
<accession>A0ABQ5UMA9</accession>
<dbReference type="Pfam" id="PF08241">
    <property type="entry name" value="Methyltransf_11"/>
    <property type="match status" value="1"/>
</dbReference>
<keyword evidence="3" id="KW-0808">Transferase</keyword>
<reference evidence="5" key="2">
    <citation type="submission" date="2023-01" db="EMBL/GenBank/DDBJ databases">
        <title>Draft genome sequence of Maritalea porphyrae strain NBRC 107169.</title>
        <authorList>
            <person name="Sun Q."/>
            <person name="Mori K."/>
        </authorList>
    </citation>
    <scope>NUCLEOTIDE SEQUENCE</scope>
    <source>
        <strain evidence="5">NBRC 107169</strain>
    </source>
</reference>
<dbReference type="InterPro" id="IPR029063">
    <property type="entry name" value="SAM-dependent_MTases_sf"/>
</dbReference>
<dbReference type="EMBL" id="BSNI01000001">
    <property type="protein sequence ID" value="GLQ16272.1"/>
    <property type="molecule type" value="Genomic_DNA"/>
</dbReference>
<evidence type="ECO:0000256" key="3">
    <source>
        <dbReference type="ARBA" id="ARBA00022679"/>
    </source>
</evidence>
<dbReference type="PANTHER" id="PTHR44942:SF4">
    <property type="entry name" value="METHYLTRANSFERASE TYPE 11 DOMAIN-CONTAINING PROTEIN"/>
    <property type="match status" value="1"/>
</dbReference>
<evidence type="ECO:0000256" key="1">
    <source>
        <dbReference type="ARBA" id="ARBA00008361"/>
    </source>
</evidence>
<organism evidence="5 6">
    <name type="scientific">Maritalea porphyrae</name>
    <dbReference type="NCBI Taxonomy" id="880732"/>
    <lineage>
        <taxon>Bacteria</taxon>
        <taxon>Pseudomonadati</taxon>
        <taxon>Pseudomonadota</taxon>
        <taxon>Alphaproteobacteria</taxon>
        <taxon>Hyphomicrobiales</taxon>
        <taxon>Devosiaceae</taxon>
        <taxon>Maritalea</taxon>
    </lineage>
</organism>
<dbReference type="CDD" id="cd02440">
    <property type="entry name" value="AdoMet_MTases"/>
    <property type="match status" value="1"/>
</dbReference>
<dbReference type="InterPro" id="IPR051052">
    <property type="entry name" value="Diverse_substrate_MTase"/>
</dbReference>
<name>A0ABQ5UMA9_9HYPH</name>
<sequence length="211" mass="24335">MRHGKIARYLVDQFSEVLAVDPSKRMIELGQSLQNGNAKNLRWLEGLAETTPLKGKFDLITAALSVHWMDHEKLFVRLAEHVSPNHLFAVIEGDDAYNPPWRTSEISFLEKWVPAVTGKQFVEGHREFMTRYQHHVHLIEEIEIISEPFTQSIDDFIACQHSRDTFAISKLGQRLEEFDNELKEILQPHADDNSILTFKTKSTLTLSKLKI</sequence>
<gene>
    <name evidence="5" type="ORF">GCM10007879_05210</name>
</gene>
<comment type="similarity">
    <text evidence="1">Belongs to the methyltransferase superfamily.</text>
</comment>
<dbReference type="InterPro" id="IPR013216">
    <property type="entry name" value="Methyltransf_11"/>
</dbReference>
<keyword evidence="6" id="KW-1185">Reference proteome</keyword>
<feature type="domain" description="Methyltransferase type 11" evidence="4">
    <location>
        <begin position="4"/>
        <end position="85"/>
    </location>
</feature>